<accession>A0AB32UYQ8</accession>
<feature type="signal peptide" evidence="3">
    <location>
        <begin position="1"/>
        <end position="23"/>
    </location>
</feature>
<comment type="similarity">
    <text evidence="1">Belongs to the 'GDSL' lipolytic enzyme family.</text>
</comment>
<organism evidence="4 5">
    <name type="scientific">Theobroma cacao</name>
    <name type="common">Cacao</name>
    <name type="synonym">Cocoa</name>
    <dbReference type="NCBI Taxonomy" id="3641"/>
    <lineage>
        <taxon>Eukaryota</taxon>
        <taxon>Viridiplantae</taxon>
        <taxon>Streptophyta</taxon>
        <taxon>Embryophyta</taxon>
        <taxon>Tracheophyta</taxon>
        <taxon>Spermatophyta</taxon>
        <taxon>Magnoliopsida</taxon>
        <taxon>eudicotyledons</taxon>
        <taxon>Gunneridae</taxon>
        <taxon>Pentapetalae</taxon>
        <taxon>rosids</taxon>
        <taxon>malvids</taxon>
        <taxon>Malvales</taxon>
        <taxon>Malvaceae</taxon>
        <taxon>Byttnerioideae</taxon>
        <taxon>Theobroma</taxon>
    </lineage>
</organism>
<dbReference type="InterPro" id="IPR036514">
    <property type="entry name" value="SGNH_hydro_sf"/>
</dbReference>
<dbReference type="Proteomes" id="UP000694886">
    <property type="component" value="Chromosome 7"/>
</dbReference>
<reference evidence="4" key="1">
    <citation type="journal article" date="1997" name="Nucleic Acids Res.">
        <title>tRNAscan-SE: a program for improved detection of transfer RNA genes in genomic sequence.</title>
        <authorList>
            <person name="Lowe T.M."/>
            <person name="Eddy S.R."/>
        </authorList>
    </citation>
    <scope>NUCLEOTIDE SEQUENCE [LARGE SCALE GENOMIC DNA]</scope>
    <source>
        <strain evidence="4">r\B97-61/B2</strain>
    </source>
</reference>
<dbReference type="PANTHER" id="PTHR22835">
    <property type="entry name" value="ZINC FINGER FYVE DOMAIN CONTAINING PROTEIN"/>
    <property type="match status" value="1"/>
</dbReference>
<dbReference type="InterPro" id="IPR001087">
    <property type="entry name" value="GDSL"/>
</dbReference>
<proteinExistence type="inferred from homology"/>
<evidence type="ECO:0000256" key="1">
    <source>
        <dbReference type="ARBA" id="ARBA00008668"/>
    </source>
</evidence>
<protein>
    <submittedName>
        <fullName evidence="5">GDSL esterase/lipase At5g14450</fullName>
    </submittedName>
</protein>
<gene>
    <name evidence="5" type="primary">LOC18594905</name>
</gene>
<dbReference type="AlphaFoldDB" id="A0AB32UYQ8"/>
<dbReference type="RefSeq" id="XP_007022664.2">
    <property type="nucleotide sequence ID" value="XM_007022602.2"/>
</dbReference>
<dbReference type="Gene3D" id="3.40.50.1110">
    <property type="entry name" value="SGNH hydrolase"/>
    <property type="match status" value="1"/>
</dbReference>
<name>A0AB32UYQ8_THECC</name>
<evidence type="ECO:0000256" key="3">
    <source>
        <dbReference type="SAM" id="SignalP"/>
    </source>
</evidence>
<keyword evidence="3" id="KW-0732">Signal</keyword>
<dbReference type="KEGG" id="tcc:18594905"/>
<dbReference type="Gramene" id="Tc07v2_t013510.1">
    <property type="protein sequence ID" value="Tc07v2_p013510.1"/>
    <property type="gene ID" value="Tc07v2_g013510"/>
</dbReference>
<sequence>MEIVDVGVVVLILTVVSVKSVEGKDFTPYNFRSVYNFGDPNSDTGGGSTGFYPAGPPSGETFFGRPAERGCDGRLIIDFIAEHLDLPHLSPYLDSIGTRYRHGANFAIGGSTIRPQNESMSLNGVSPFSLDIQFIQYNQFKARTSFLYNQAKKNYHRKHLPRPQDLSQALHVIDIGQNDIAAGFRLKNESEFHASMPDIVDQLAKAVQNLYDQGARTFWIHNTGPIGCLPVNLHHHLQPDELDKQGCLKSLNDFAIEFNRQIKDRGIKLRTKLPNAALTYVDMCVAKYELIGNAKQQGFVDAAEICYGFHGDDIHIYCGNKMQLNGTEIYASFCEDPSKYIS</sequence>
<dbReference type="PANTHER" id="PTHR22835:SF546">
    <property type="entry name" value="GDSL-LIKE LIPASE_ACYLHYDROLASE"/>
    <property type="match status" value="1"/>
</dbReference>
<feature type="chain" id="PRO_5044343819" evidence="3">
    <location>
        <begin position="24"/>
        <end position="342"/>
    </location>
</feature>
<dbReference type="GeneID" id="18594905"/>
<evidence type="ECO:0000256" key="2">
    <source>
        <dbReference type="ARBA" id="ARBA00023180"/>
    </source>
</evidence>
<keyword evidence="2" id="KW-0325">Glycoprotein</keyword>
<evidence type="ECO:0000313" key="4">
    <source>
        <dbReference type="Proteomes" id="UP000694886"/>
    </source>
</evidence>
<reference evidence="5" key="2">
    <citation type="submission" date="2025-08" db="UniProtKB">
        <authorList>
            <consortium name="RefSeq"/>
        </authorList>
    </citation>
    <scope>IDENTIFICATION</scope>
</reference>
<dbReference type="GO" id="GO:0016788">
    <property type="term" value="F:hydrolase activity, acting on ester bonds"/>
    <property type="evidence" value="ECO:0007669"/>
    <property type="project" value="InterPro"/>
</dbReference>
<evidence type="ECO:0000313" key="5">
    <source>
        <dbReference type="RefSeq" id="XP_007022664.2"/>
    </source>
</evidence>
<dbReference type="Pfam" id="PF00657">
    <property type="entry name" value="Lipase_GDSL"/>
    <property type="match status" value="1"/>
</dbReference>